<dbReference type="GO" id="GO:0003676">
    <property type="term" value="F:nucleic acid binding"/>
    <property type="evidence" value="ECO:0007669"/>
    <property type="project" value="InterPro"/>
</dbReference>
<dbReference type="Gene3D" id="3.30.420.10">
    <property type="entry name" value="Ribonuclease H-like superfamily/Ribonuclease H"/>
    <property type="match status" value="1"/>
</dbReference>
<organism evidence="9">
    <name type="scientific">Schizaphis graminum</name>
    <name type="common">Green bug aphid</name>
    <dbReference type="NCBI Taxonomy" id="13262"/>
    <lineage>
        <taxon>Eukaryota</taxon>
        <taxon>Metazoa</taxon>
        <taxon>Ecdysozoa</taxon>
        <taxon>Arthropoda</taxon>
        <taxon>Hexapoda</taxon>
        <taxon>Insecta</taxon>
        <taxon>Pterygota</taxon>
        <taxon>Neoptera</taxon>
        <taxon>Paraneoptera</taxon>
        <taxon>Hemiptera</taxon>
        <taxon>Sternorrhyncha</taxon>
        <taxon>Aphidomorpha</taxon>
        <taxon>Aphidoidea</taxon>
        <taxon>Aphididae</taxon>
        <taxon>Aphidini</taxon>
        <taxon>Schizaphis</taxon>
    </lineage>
</organism>
<feature type="domain" description="RNase H type-1" evidence="8">
    <location>
        <begin position="37"/>
        <end position="161"/>
    </location>
</feature>
<keyword evidence="5" id="KW-0479">Metal-binding</keyword>
<dbReference type="GO" id="GO:0043137">
    <property type="term" value="P:DNA replication, removal of RNA primer"/>
    <property type="evidence" value="ECO:0007669"/>
    <property type="project" value="TreeGrafter"/>
</dbReference>
<reference evidence="9" key="1">
    <citation type="submission" date="2018-04" db="EMBL/GenBank/DDBJ databases">
        <title>Transcriptome of Schizaphis graminum biotype I.</title>
        <authorList>
            <person name="Scully E.D."/>
            <person name="Geib S.M."/>
            <person name="Palmer N.A."/>
            <person name="Koch K."/>
            <person name="Bradshaw J."/>
            <person name="Heng-Moss T."/>
            <person name="Sarath G."/>
        </authorList>
    </citation>
    <scope>NUCLEOTIDE SEQUENCE</scope>
</reference>
<evidence type="ECO:0000256" key="6">
    <source>
        <dbReference type="ARBA" id="ARBA00022759"/>
    </source>
</evidence>
<proteinExistence type="inferred from homology"/>
<evidence type="ECO:0000259" key="8">
    <source>
        <dbReference type="PROSITE" id="PS50879"/>
    </source>
</evidence>
<dbReference type="EMBL" id="GGMR01013259">
    <property type="protein sequence ID" value="MBY25878.1"/>
    <property type="molecule type" value="Transcribed_RNA"/>
</dbReference>
<keyword evidence="6" id="KW-0255">Endonuclease</keyword>
<dbReference type="AlphaFoldDB" id="A0A2S2P9L1"/>
<dbReference type="PANTHER" id="PTHR10642">
    <property type="entry name" value="RIBONUCLEASE H1"/>
    <property type="match status" value="1"/>
</dbReference>
<gene>
    <name evidence="9" type="ORF">g.120335</name>
</gene>
<evidence type="ECO:0000256" key="3">
    <source>
        <dbReference type="ARBA" id="ARBA00012180"/>
    </source>
</evidence>
<evidence type="ECO:0000256" key="7">
    <source>
        <dbReference type="ARBA" id="ARBA00022801"/>
    </source>
</evidence>
<dbReference type="InterPro" id="IPR012337">
    <property type="entry name" value="RNaseH-like_sf"/>
</dbReference>
<keyword evidence="7" id="KW-0378">Hydrolase</keyword>
<dbReference type="EC" id="3.1.26.4" evidence="3"/>
<dbReference type="CDD" id="cd09276">
    <property type="entry name" value="Rnase_HI_RT_non_LTR"/>
    <property type="match status" value="1"/>
</dbReference>
<dbReference type="PANTHER" id="PTHR10642:SF26">
    <property type="entry name" value="RIBONUCLEASE H1"/>
    <property type="match status" value="1"/>
</dbReference>
<dbReference type="InterPro" id="IPR036397">
    <property type="entry name" value="RNaseH_sf"/>
</dbReference>
<protein>
    <recommendedName>
        <fullName evidence="3">ribonuclease H</fullName>
        <ecNumber evidence="3">3.1.26.4</ecNumber>
    </recommendedName>
</protein>
<comment type="catalytic activity">
    <reaction evidence="1">
        <text>Endonucleolytic cleavage to 5'-phosphomonoester.</text>
        <dbReference type="EC" id="3.1.26.4"/>
    </reaction>
</comment>
<dbReference type="PROSITE" id="PS50879">
    <property type="entry name" value="RNASE_H_1"/>
    <property type="match status" value="1"/>
</dbReference>
<dbReference type="InterPro" id="IPR050092">
    <property type="entry name" value="RNase_H"/>
</dbReference>
<accession>A0A2S2P9L1</accession>
<evidence type="ECO:0000256" key="1">
    <source>
        <dbReference type="ARBA" id="ARBA00000077"/>
    </source>
</evidence>
<comment type="similarity">
    <text evidence="2">Belongs to the RNase H family.</text>
</comment>
<evidence type="ECO:0000256" key="5">
    <source>
        <dbReference type="ARBA" id="ARBA00022723"/>
    </source>
</evidence>
<evidence type="ECO:0000313" key="9">
    <source>
        <dbReference type="EMBL" id="MBY25878.1"/>
    </source>
</evidence>
<evidence type="ECO:0000256" key="4">
    <source>
        <dbReference type="ARBA" id="ARBA00022722"/>
    </source>
</evidence>
<keyword evidence="4" id="KW-0540">Nuclease</keyword>
<dbReference type="InterPro" id="IPR002156">
    <property type="entry name" value="RNaseH_domain"/>
</dbReference>
<dbReference type="GO" id="GO:0004523">
    <property type="term" value="F:RNA-DNA hybrid ribonuclease activity"/>
    <property type="evidence" value="ECO:0007669"/>
    <property type="project" value="UniProtKB-EC"/>
</dbReference>
<sequence>MDYLKSSHLFQPNCPQKKKETDCYIYKSNFFDLKNSLPPHQEIYIDASKNREGTAIAIIQPNSQTAFHIPSYNSIYTAEYLALLKATELAASSDIQSSTIYTDSLSALTNLANPQKNNPIGNLILNIIFLSKKDIRFLWVPGHNNIPGNEIADEIAKRATKEPTDFWNITTHLDTKLLINTNLDQTCLQEWRSVRNNKLREIKSSTLPWLPDTSLPRRHQIVLNRLRIGHTRYTHEHLMSKKEQPICTLCNSVTTVKHLLTECLLTKDAREKLMLPNNLCEILAPNTERTSSLLELLKETNLLQKI</sequence>
<name>A0A2S2P9L1_SCHGA</name>
<dbReference type="SUPFAM" id="SSF53098">
    <property type="entry name" value="Ribonuclease H-like"/>
    <property type="match status" value="1"/>
</dbReference>
<dbReference type="GO" id="GO:0046872">
    <property type="term" value="F:metal ion binding"/>
    <property type="evidence" value="ECO:0007669"/>
    <property type="project" value="UniProtKB-KW"/>
</dbReference>
<evidence type="ECO:0000256" key="2">
    <source>
        <dbReference type="ARBA" id="ARBA00005300"/>
    </source>
</evidence>
<dbReference type="Pfam" id="PF00075">
    <property type="entry name" value="RNase_H"/>
    <property type="match status" value="1"/>
</dbReference>